<gene>
    <name evidence="1" type="ORF">DFH08DRAFT_652112</name>
</gene>
<sequence length="166" mass="18972">PSSQQVEAAILKINAILHPSRVPNTRGYKVVDMNMVLCGWLELMISFLRLYTSNGYTQWEESADTISKAAGNGPWLSRWIRDWAVAFIKDKTNLLTAKYGKMNGSVHKDEDLAQELHLHPQGIGKYVAAQDIVNYMVTDKMKEQVNLKNGISIRTAQRMKHMEYCW</sequence>
<comment type="caution">
    <text evidence="1">The sequence shown here is derived from an EMBL/GenBank/DDBJ whole genome shotgun (WGS) entry which is preliminary data.</text>
</comment>
<feature type="non-terminal residue" evidence="1">
    <location>
        <position position="166"/>
    </location>
</feature>
<protein>
    <submittedName>
        <fullName evidence="1">Uncharacterized protein</fullName>
    </submittedName>
</protein>
<dbReference type="AlphaFoldDB" id="A0AAD6ZLF9"/>
<reference evidence="1" key="1">
    <citation type="submission" date="2023-03" db="EMBL/GenBank/DDBJ databases">
        <title>Massive genome expansion in bonnet fungi (Mycena s.s.) driven by repeated elements and novel gene families across ecological guilds.</title>
        <authorList>
            <consortium name="Lawrence Berkeley National Laboratory"/>
            <person name="Harder C.B."/>
            <person name="Miyauchi S."/>
            <person name="Viragh M."/>
            <person name="Kuo A."/>
            <person name="Thoen E."/>
            <person name="Andreopoulos B."/>
            <person name="Lu D."/>
            <person name="Skrede I."/>
            <person name="Drula E."/>
            <person name="Henrissat B."/>
            <person name="Morin E."/>
            <person name="Kohler A."/>
            <person name="Barry K."/>
            <person name="LaButti K."/>
            <person name="Morin E."/>
            <person name="Salamov A."/>
            <person name="Lipzen A."/>
            <person name="Mereny Z."/>
            <person name="Hegedus B."/>
            <person name="Baldrian P."/>
            <person name="Stursova M."/>
            <person name="Weitz H."/>
            <person name="Taylor A."/>
            <person name="Grigoriev I.V."/>
            <person name="Nagy L.G."/>
            <person name="Martin F."/>
            <person name="Kauserud H."/>
        </authorList>
    </citation>
    <scope>NUCLEOTIDE SEQUENCE</scope>
    <source>
        <strain evidence="1">CBHHK002</strain>
    </source>
</reference>
<dbReference type="Proteomes" id="UP001218218">
    <property type="component" value="Unassembled WGS sequence"/>
</dbReference>
<organism evidence="1 2">
    <name type="scientific">Mycena albidolilacea</name>
    <dbReference type="NCBI Taxonomy" id="1033008"/>
    <lineage>
        <taxon>Eukaryota</taxon>
        <taxon>Fungi</taxon>
        <taxon>Dikarya</taxon>
        <taxon>Basidiomycota</taxon>
        <taxon>Agaricomycotina</taxon>
        <taxon>Agaricomycetes</taxon>
        <taxon>Agaricomycetidae</taxon>
        <taxon>Agaricales</taxon>
        <taxon>Marasmiineae</taxon>
        <taxon>Mycenaceae</taxon>
        <taxon>Mycena</taxon>
    </lineage>
</organism>
<feature type="non-terminal residue" evidence="1">
    <location>
        <position position="1"/>
    </location>
</feature>
<evidence type="ECO:0000313" key="1">
    <source>
        <dbReference type="EMBL" id="KAJ7327461.1"/>
    </source>
</evidence>
<name>A0AAD6ZLF9_9AGAR</name>
<keyword evidence="2" id="KW-1185">Reference proteome</keyword>
<accession>A0AAD6ZLF9</accession>
<dbReference type="EMBL" id="JARIHO010000041">
    <property type="protein sequence ID" value="KAJ7327461.1"/>
    <property type="molecule type" value="Genomic_DNA"/>
</dbReference>
<evidence type="ECO:0000313" key="2">
    <source>
        <dbReference type="Proteomes" id="UP001218218"/>
    </source>
</evidence>
<proteinExistence type="predicted"/>